<feature type="compositionally biased region" description="Acidic residues" evidence="1">
    <location>
        <begin position="112"/>
        <end position="121"/>
    </location>
</feature>
<evidence type="ECO:0000313" key="4">
    <source>
        <dbReference type="Proteomes" id="UP000070412"/>
    </source>
</evidence>
<feature type="region of interest" description="Disordered" evidence="1">
    <location>
        <begin position="63"/>
        <end position="93"/>
    </location>
</feature>
<reference evidence="2" key="2">
    <citation type="submission" date="2020-01" db="EMBL/GenBank/DDBJ databases">
        <authorList>
            <person name="Korhonen P.K.K."/>
            <person name="Guangxu M.G."/>
            <person name="Wang T.W."/>
            <person name="Stroehlein A.J.S."/>
            <person name="Young N.D."/>
            <person name="Ang C.-S.A."/>
            <person name="Fernando D.W.F."/>
            <person name="Lu H.L."/>
            <person name="Taylor S.T."/>
            <person name="Ehtesham M.E.M."/>
            <person name="Najaraj S.H.N."/>
            <person name="Harsha G.H.G."/>
            <person name="Madugundu A.M."/>
            <person name="Renuse S.R."/>
            <person name="Holt D.H."/>
            <person name="Pandey A.P."/>
            <person name="Papenfuss A.P."/>
            <person name="Gasser R.B.G."/>
            <person name="Fischer K.F."/>
        </authorList>
    </citation>
    <scope>NUCLEOTIDE SEQUENCE</scope>
    <source>
        <strain evidence="2">SSS_KF_BRIS2020</strain>
    </source>
</reference>
<proteinExistence type="predicted"/>
<feature type="compositionally biased region" description="Basic residues" evidence="1">
    <location>
        <begin position="73"/>
        <end position="87"/>
    </location>
</feature>
<dbReference type="EnsemblMetazoa" id="SSS_5365s_mrna">
    <property type="protein sequence ID" value="KAF7496129.1"/>
    <property type="gene ID" value="SSS_5365"/>
</dbReference>
<gene>
    <name evidence="2" type="ORF">SSS_5365</name>
</gene>
<name>A0A834RFR7_SARSC</name>
<dbReference type="EMBL" id="WVUK01000038">
    <property type="protein sequence ID" value="KAF7496129.1"/>
    <property type="molecule type" value="Genomic_DNA"/>
</dbReference>
<reference evidence="3" key="3">
    <citation type="submission" date="2022-06" db="UniProtKB">
        <authorList>
            <consortium name="EnsemblMetazoa"/>
        </authorList>
    </citation>
    <scope>IDENTIFICATION</scope>
</reference>
<dbReference type="AlphaFoldDB" id="A0A834RFR7"/>
<keyword evidence="4" id="KW-1185">Reference proteome</keyword>
<dbReference type="Proteomes" id="UP000070412">
    <property type="component" value="Unassembled WGS sequence"/>
</dbReference>
<organism evidence="2">
    <name type="scientific">Sarcoptes scabiei</name>
    <name type="common">Itch mite</name>
    <name type="synonym">Acarus scabiei</name>
    <dbReference type="NCBI Taxonomy" id="52283"/>
    <lineage>
        <taxon>Eukaryota</taxon>
        <taxon>Metazoa</taxon>
        <taxon>Ecdysozoa</taxon>
        <taxon>Arthropoda</taxon>
        <taxon>Chelicerata</taxon>
        <taxon>Arachnida</taxon>
        <taxon>Acari</taxon>
        <taxon>Acariformes</taxon>
        <taxon>Sarcoptiformes</taxon>
        <taxon>Astigmata</taxon>
        <taxon>Psoroptidia</taxon>
        <taxon>Sarcoptoidea</taxon>
        <taxon>Sarcoptidae</taxon>
        <taxon>Sarcoptinae</taxon>
        <taxon>Sarcoptes</taxon>
    </lineage>
</organism>
<sequence>MYLENVYKSHHHRQHCRCRCRCRCDFFHSNSLHRSHYHLILWLTLLFSLKLIIVSESIGSTKLSHNKISSPHQHSHHHHHHHHHRKAKDSNNGDDYNDVFYDNGDFDDDDDDDDDDVDEDINAPNKANHNNNNNNMMMMMMMVALDLDLNSNLDSNPIRWLRCDFAIDSCSFRNQYNLAKFDRLVSEDRKFFDRNSMLLLNMNHESIHRFPGARLISRYYPIENYPRGCLYLSYRSQGPGFKQIFIIQQDDQNRCIFFDKNNANKNQDHRSSTILSKTTTTTTTRRLNDSIWIDHQLSLNFRHGSEPRFFLDIYLDPYEKRGFFALGNFSIKLDRNGCGGGEESFRSESRNDFCQDQINRHINVAPTSVRR</sequence>
<evidence type="ECO:0000256" key="1">
    <source>
        <dbReference type="SAM" id="MobiDB-lite"/>
    </source>
</evidence>
<evidence type="ECO:0000313" key="2">
    <source>
        <dbReference type="EMBL" id="KAF7496129.1"/>
    </source>
</evidence>
<evidence type="ECO:0000313" key="3">
    <source>
        <dbReference type="EnsemblMetazoa" id="KAF7496129.1"/>
    </source>
</evidence>
<reference evidence="4" key="1">
    <citation type="journal article" date="2020" name="PLoS Negl. Trop. Dis.">
        <title>High-quality nuclear genome for Sarcoptes scabiei-A critical resource for a neglected parasite.</title>
        <authorList>
            <person name="Korhonen P.K."/>
            <person name="Gasser R.B."/>
            <person name="Ma G."/>
            <person name="Wang T."/>
            <person name="Stroehlein A.J."/>
            <person name="Young N.D."/>
            <person name="Ang C.S."/>
            <person name="Fernando D.D."/>
            <person name="Lu H.C."/>
            <person name="Taylor S."/>
            <person name="Reynolds S.L."/>
            <person name="Mofiz E."/>
            <person name="Najaraj S.H."/>
            <person name="Gowda H."/>
            <person name="Madugundu A."/>
            <person name="Renuse S."/>
            <person name="Holt D."/>
            <person name="Pandey A."/>
            <person name="Papenfuss A.T."/>
            <person name="Fischer K."/>
        </authorList>
    </citation>
    <scope>NUCLEOTIDE SEQUENCE [LARGE SCALE GENOMIC DNA]</scope>
</reference>
<protein>
    <submittedName>
        <fullName evidence="2 3">Uncharacterized protein</fullName>
    </submittedName>
</protein>
<feature type="region of interest" description="Disordered" evidence="1">
    <location>
        <begin position="112"/>
        <end position="133"/>
    </location>
</feature>
<accession>A0A834RFR7</accession>